<evidence type="ECO:0000256" key="11">
    <source>
        <dbReference type="SAM" id="MobiDB-lite"/>
    </source>
</evidence>
<evidence type="ECO:0000256" key="10">
    <source>
        <dbReference type="ARBA" id="ARBA00023136"/>
    </source>
</evidence>
<dbReference type="PANTHER" id="PTHR30001:SF1">
    <property type="entry name" value="RIBONUCLEASE E_G-LIKE PROTEIN, CHLOROPLASTIC"/>
    <property type="match status" value="1"/>
</dbReference>
<dbReference type="GO" id="GO:0004519">
    <property type="term" value="F:endonuclease activity"/>
    <property type="evidence" value="ECO:0007669"/>
    <property type="project" value="UniProtKB-KW"/>
</dbReference>
<proteinExistence type="predicted"/>
<feature type="domain" description="S1 motif" evidence="12">
    <location>
        <begin position="41"/>
        <end position="113"/>
    </location>
</feature>
<organism evidence="13 14">
    <name type="scientific">Falsiroseomonas algicola</name>
    <dbReference type="NCBI Taxonomy" id="2716930"/>
    <lineage>
        <taxon>Bacteria</taxon>
        <taxon>Pseudomonadati</taxon>
        <taxon>Pseudomonadota</taxon>
        <taxon>Alphaproteobacteria</taxon>
        <taxon>Acetobacterales</taxon>
        <taxon>Roseomonadaceae</taxon>
        <taxon>Falsiroseomonas</taxon>
    </lineage>
</organism>
<dbReference type="GO" id="GO:0006364">
    <property type="term" value="P:rRNA processing"/>
    <property type="evidence" value="ECO:0007669"/>
    <property type="project" value="TreeGrafter"/>
</dbReference>
<keyword evidence="4" id="KW-0540">Nuclease</keyword>
<dbReference type="GO" id="GO:0005737">
    <property type="term" value="C:cytoplasm"/>
    <property type="evidence" value="ECO:0007669"/>
    <property type="project" value="TreeGrafter"/>
</dbReference>
<dbReference type="Proteomes" id="UP000475385">
    <property type="component" value="Unassembled WGS sequence"/>
</dbReference>
<dbReference type="GO" id="GO:0046872">
    <property type="term" value="F:metal ion binding"/>
    <property type="evidence" value="ECO:0007669"/>
    <property type="project" value="UniProtKB-KW"/>
</dbReference>
<dbReference type="InterPro" id="IPR004659">
    <property type="entry name" value="RNase_E/G"/>
</dbReference>
<feature type="region of interest" description="Disordered" evidence="11">
    <location>
        <begin position="104"/>
        <end position="125"/>
    </location>
</feature>
<dbReference type="GO" id="GO:0016787">
    <property type="term" value="F:hydrolase activity"/>
    <property type="evidence" value="ECO:0007669"/>
    <property type="project" value="UniProtKB-KW"/>
</dbReference>
<dbReference type="GO" id="GO:0004540">
    <property type="term" value="F:RNA nuclease activity"/>
    <property type="evidence" value="ECO:0007669"/>
    <property type="project" value="InterPro"/>
</dbReference>
<comment type="cofactor">
    <cofactor evidence="1">
        <name>Mg(2+)</name>
        <dbReference type="ChEBI" id="CHEBI:18420"/>
    </cofactor>
</comment>
<evidence type="ECO:0000256" key="9">
    <source>
        <dbReference type="ARBA" id="ARBA00022884"/>
    </source>
</evidence>
<gene>
    <name evidence="13" type="ORF">G3576_20020</name>
</gene>
<evidence type="ECO:0000256" key="6">
    <source>
        <dbReference type="ARBA" id="ARBA00022759"/>
    </source>
</evidence>
<dbReference type="GO" id="GO:0003723">
    <property type="term" value="F:RNA binding"/>
    <property type="evidence" value="ECO:0007669"/>
    <property type="project" value="UniProtKB-KW"/>
</dbReference>
<evidence type="ECO:0000256" key="3">
    <source>
        <dbReference type="ARBA" id="ARBA00022519"/>
    </source>
</evidence>
<evidence type="ECO:0000256" key="1">
    <source>
        <dbReference type="ARBA" id="ARBA00001946"/>
    </source>
</evidence>
<dbReference type="CDD" id="cd04453">
    <property type="entry name" value="S1_RNase_E"/>
    <property type="match status" value="1"/>
</dbReference>
<accession>A0A6M1LPM1</accession>
<evidence type="ECO:0000256" key="8">
    <source>
        <dbReference type="ARBA" id="ARBA00022842"/>
    </source>
</evidence>
<sequence>MSGADRILVSASPGERLVAVLRDGGLHLAAIDRPDLPDGVGDLHLGRVTAVSAAMSGAFVEIAGGETGFLPESETPPPRRPIGKAVGEGDWVVVRVTRAAQGGKGPRVTMRVEAPPPLPANRKPQLLARGPGAAERLARLFPTLPVETDSAAVVAALGRDRARLVQGRAFDEATESAFAELAEPVVELPGGLRLHIHPTPALVAIDVDGGRAAGLGDAAAPARVNEAAAVEVARQIRLRNLSGAIVVDFAGLPIRKRPTVLPPLEKALAGDPLEPALMGVTRMGLVEIMRRRVHPPWHEVLGTPPSPATRLLAALRAMARDAAARPQVALALRAAPEVAEAATRLPLALAEYRAATGRPLALRPDPALRPGQERIEEDRG</sequence>
<dbReference type="Pfam" id="PF10150">
    <property type="entry name" value="RNase_E_G"/>
    <property type="match status" value="1"/>
</dbReference>
<name>A0A6M1LPM1_9PROT</name>
<evidence type="ECO:0000256" key="5">
    <source>
        <dbReference type="ARBA" id="ARBA00022723"/>
    </source>
</evidence>
<comment type="caution">
    <text evidence="13">The sequence shown here is derived from an EMBL/GenBank/DDBJ whole genome shotgun (WGS) entry which is preliminary data.</text>
</comment>
<dbReference type="SUPFAM" id="SSF50249">
    <property type="entry name" value="Nucleic acid-binding proteins"/>
    <property type="match status" value="1"/>
</dbReference>
<dbReference type="AlphaFoldDB" id="A0A6M1LPM1"/>
<dbReference type="InterPro" id="IPR003029">
    <property type="entry name" value="S1_domain"/>
</dbReference>
<feature type="compositionally biased region" description="Basic and acidic residues" evidence="11">
    <location>
        <begin position="371"/>
        <end position="380"/>
    </location>
</feature>
<evidence type="ECO:0000313" key="13">
    <source>
        <dbReference type="EMBL" id="NGM22316.1"/>
    </source>
</evidence>
<dbReference type="SMART" id="SM00316">
    <property type="entry name" value="S1"/>
    <property type="match status" value="1"/>
</dbReference>
<dbReference type="PROSITE" id="PS50126">
    <property type="entry name" value="S1"/>
    <property type="match status" value="1"/>
</dbReference>
<dbReference type="InterPro" id="IPR019307">
    <property type="entry name" value="RNA-bd_AU-1/RNase_E/G"/>
</dbReference>
<keyword evidence="7" id="KW-0378">Hydrolase</keyword>
<evidence type="ECO:0000256" key="2">
    <source>
        <dbReference type="ARBA" id="ARBA00022475"/>
    </source>
</evidence>
<keyword evidence="8" id="KW-0460">Magnesium</keyword>
<keyword evidence="10" id="KW-0472">Membrane</keyword>
<keyword evidence="14" id="KW-1185">Reference proteome</keyword>
<dbReference type="PANTHER" id="PTHR30001">
    <property type="entry name" value="RIBONUCLEASE"/>
    <property type="match status" value="1"/>
</dbReference>
<evidence type="ECO:0000256" key="7">
    <source>
        <dbReference type="ARBA" id="ARBA00022801"/>
    </source>
</evidence>
<dbReference type="RefSeq" id="WP_164696208.1">
    <property type="nucleotide sequence ID" value="NZ_JAAIKB010000008.1"/>
</dbReference>
<keyword evidence="2" id="KW-1003">Cell membrane</keyword>
<keyword evidence="5" id="KW-0479">Metal-binding</keyword>
<reference evidence="13 14" key="1">
    <citation type="submission" date="2020-03" db="EMBL/GenBank/DDBJ databases">
        <title>Roseomonas stagni sp. nov., isolated from pond water in Japan.</title>
        <authorList>
            <person name="Furuhata K."/>
            <person name="Miyamoto H."/>
            <person name="Goto K."/>
        </authorList>
    </citation>
    <scope>NUCLEOTIDE SEQUENCE [LARGE SCALE GENOMIC DNA]</scope>
    <source>
        <strain evidence="13 14">PeD5</strain>
    </source>
</reference>
<keyword evidence="6" id="KW-0255">Endonuclease</keyword>
<dbReference type="InterPro" id="IPR012340">
    <property type="entry name" value="NA-bd_OB-fold"/>
</dbReference>
<evidence type="ECO:0000313" key="14">
    <source>
        <dbReference type="Proteomes" id="UP000475385"/>
    </source>
</evidence>
<protein>
    <submittedName>
        <fullName evidence="13">Ribonuclease</fullName>
    </submittedName>
</protein>
<evidence type="ECO:0000259" key="12">
    <source>
        <dbReference type="PROSITE" id="PS50126"/>
    </source>
</evidence>
<keyword evidence="9" id="KW-0694">RNA-binding</keyword>
<feature type="compositionally biased region" description="Low complexity" evidence="11">
    <location>
        <begin position="360"/>
        <end position="370"/>
    </location>
</feature>
<evidence type="ECO:0000256" key="4">
    <source>
        <dbReference type="ARBA" id="ARBA00022722"/>
    </source>
</evidence>
<dbReference type="Gene3D" id="2.40.50.140">
    <property type="entry name" value="Nucleic acid-binding proteins"/>
    <property type="match status" value="1"/>
</dbReference>
<dbReference type="EMBL" id="JAAIKB010000008">
    <property type="protein sequence ID" value="NGM22316.1"/>
    <property type="molecule type" value="Genomic_DNA"/>
</dbReference>
<keyword evidence="3" id="KW-0997">Cell inner membrane</keyword>
<feature type="region of interest" description="Disordered" evidence="11">
    <location>
        <begin position="360"/>
        <end position="380"/>
    </location>
</feature>